<dbReference type="Pfam" id="PF00046">
    <property type="entry name" value="Homeodomain"/>
    <property type="match status" value="1"/>
</dbReference>
<dbReference type="GO" id="GO:0099402">
    <property type="term" value="P:plant organ development"/>
    <property type="evidence" value="ECO:0007669"/>
    <property type="project" value="InterPro"/>
</dbReference>
<evidence type="ECO:0000256" key="9">
    <source>
        <dbReference type="PROSITE-ProRule" id="PRU00108"/>
    </source>
</evidence>
<comment type="subcellular location">
    <subcellularLocation>
        <location evidence="1 9 10">Nucleus</location>
    </subcellularLocation>
</comment>
<keyword evidence="4 9" id="KW-0238">DNA-binding</keyword>
<dbReference type="GO" id="GO:0005634">
    <property type="term" value="C:nucleus"/>
    <property type="evidence" value="ECO:0007669"/>
    <property type="project" value="UniProtKB-SubCell"/>
</dbReference>
<dbReference type="InterPro" id="IPR009057">
    <property type="entry name" value="Homeodomain-like_sf"/>
</dbReference>
<evidence type="ECO:0000313" key="15">
    <source>
        <dbReference type="Proteomes" id="UP000583929"/>
    </source>
</evidence>
<dbReference type="PROSITE" id="PS50071">
    <property type="entry name" value="HOMEOBOX_2"/>
    <property type="match status" value="1"/>
</dbReference>
<dbReference type="AlphaFoldDB" id="A0A7J6HKD5"/>
<evidence type="ECO:0000259" key="11">
    <source>
        <dbReference type="PROSITE" id="PS50071"/>
    </source>
</evidence>
<evidence type="ECO:0000256" key="6">
    <source>
        <dbReference type="ARBA" id="ARBA00023163"/>
    </source>
</evidence>
<dbReference type="PANTHER" id="PTHR45940">
    <property type="entry name" value="WUSCHEL-RELATED HOMEOBOX 1-RELATED"/>
    <property type="match status" value="1"/>
</dbReference>
<evidence type="ECO:0000256" key="5">
    <source>
        <dbReference type="ARBA" id="ARBA00023155"/>
    </source>
</evidence>
<keyword evidence="5 9" id="KW-0371">Homeobox</keyword>
<name>A0A7J6HKD5_CANSA</name>
<evidence type="ECO:0000256" key="3">
    <source>
        <dbReference type="ARBA" id="ARBA00023015"/>
    </source>
</evidence>
<evidence type="ECO:0000256" key="7">
    <source>
        <dbReference type="ARBA" id="ARBA00023242"/>
    </source>
</evidence>
<dbReference type="CDD" id="cd00086">
    <property type="entry name" value="homeodomain"/>
    <property type="match status" value="1"/>
</dbReference>
<evidence type="ECO:0000313" key="12">
    <source>
        <dbReference type="EMBL" id="KAF4386127.1"/>
    </source>
</evidence>
<keyword evidence="2" id="KW-0217">Developmental protein</keyword>
<reference evidence="14 15" key="1">
    <citation type="journal article" date="2020" name="bioRxiv">
        <title>Sequence and annotation of 42 cannabis genomes reveals extensive copy number variation in cannabinoid synthesis and pathogen resistance genes.</title>
        <authorList>
            <person name="Mckernan K.J."/>
            <person name="Helbert Y."/>
            <person name="Kane L.T."/>
            <person name="Ebling H."/>
            <person name="Zhang L."/>
            <person name="Liu B."/>
            <person name="Eaton Z."/>
            <person name="Mclaughlin S."/>
            <person name="Kingan S."/>
            <person name="Baybayan P."/>
            <person name="Concepcion G."/>
            <person name="Jordan M."/>
            <person name="Riva A."/>
            <person name="Barbazuk W."/>
            <person name="Harkins T."/>
        </authorList>
    </citation>
    <scope>NUCLEOTIDE SEQUENCE [LARGE SCALE GENOMIC DNA]</scope>
    <source>
        <strain evidence="14 15">cv. Jamaican Lion 4</strain>
        <strain evidence="13">Father</strain>
        <strain evidence="12">Mother</strain>
        <tissue evidence="13">Leaf</tissue>
    </source>
</reference>
<evidence type="ECO:0000313" key="14">
    <source>
        <dbReference type="Proteomes" id="UP000525078"/>
    </source>
</evidence>
<protein>
    <recommendedName>
        <fullName evidence="11">Homeobox domain-containing protein</fullName>
    </recommendedName>
</protein>
<dbReference type="SUPFAM" id="SSF46689">
    <property type="entry name" value="Homeodomain-like"/>
    <property type="match status" value="1"/>
</dbReference>
<comment type="caution">
    <text evidence="13">The sequence shown here is derived from an EMBL/GenBank/DDBJ whole genome shotgun (WGS) entry which is preliminary data.</text>
</comment>
<evidence type="ECO:0000256" key="8">
    <source>
        <dbReference type="ARBA" id="ARBA00024040"/>
    </source>
</evidence>
<dbReference type="Gene3D" id="1.10.10.60">
    <property type="entry name" value="Homeodomain-like"/>
    <property type="match status" value="1"/>
</dbReference>
<evidence type="ECO:0000256" key="2">
    <source>
        <dbReference type="ARBA" id="ARBA00022473"/>
    </source>
</evidence>
<feature type="DNA-binding region" description="Homeobox" evidence="9">
    <location>
        <begin position="33"/>
        <end position="97"/>
    </location>
</feature>
<dbReference type="InterPro" id="IPR001356">
    <property type="entry name" value="HD"/>
</dbReference>
<dbReference type="PANTHER" id="PTHR45940:SF3">
    <property type="entry name" value="WUSCHEL-RELATED HOMEOBOX 7"/>
    <property type="match status" value="1"/>
</dbReference>
<keyword evidence="3" id="KW-0805">Transcription regulation</keyword>
<sequence length="176" mass="20336">MEEGLSGFCIKASSVRSSTTSITTNTNSTGTGTKCGRWNPTNEQVKVLTDLFRSGLRTPTTDQIQKISTQLSFYGKIESKNVFYWFQNHKARERQKRRKVSIDHHHHHHHNDFLILREEMISSSPKHDSESSENNNKLRSYDHDHQCKETAASFPYTFQTEMNHPPLDLCLSFFTS</sequence>
<dbReference type="InterPro" id="IPR044555">
    <property type="entry name" value="WUSCHEL-like"/>
</dbReference>
<organism evidence="13 15">
    <name type="scientific">Cannabis sativa</name>
    <name type="common">Hemp</name>
    <name type="synonym">Marijuana</name>
    <dbReference type="NCBI Taxonomy" id="3483"/>
    <lineage>
        <taxon>Eukaryota</taxon>
        <taxon>Viridiplantae</taxon>
        <taxon>Streptophyta</taxon>
        <taxon>Embryophyta</taxon>
        <taxon>Tracheophyta</taxon>
        <taxon>Spermatophyta</taxon>
        <taxon>Magnoliopsida</taxon>
        <taxon>eudicotyledons</taxon>
        <taxon>Gunneridae</taxon>
        <taxon>Pentapetalae</taxon>
        <taxon>rosids</taxon>
        <taxon>fabids</taxon>
        <taxon>Rosales</taxon>
        <taxon>Cannabaceae</taxon>
        <taxon>Cannabis</taxon>
    </lineage>
</organism>
<dbReference type="SMART" id="SM00389">
    <property type="entry name" value="HOX"/>
    <property type="match status" value="1"/>
</dbReference>
<feature type="domain" description="Homeobox" evidence="11">
    <location>
        <begin position="31"/>
        <end position="96"/>
    </location>
</feature>
<comment type="similarity">
    <text evidence="8">Belongs to the WUS homeobox family.</text>
</comment>
<dbReference type="GO" id="GO:0003700">
    <property type="term" value="F:DNA-binding transcription factor activity"/>
    <property type="evidence" value="ECO:0007669"/>
    <property type="project" value="InterPro"/>
</dbReference>
<accession>A0A7J6HKD5</accession>
<dbReference type="EMBL" id="JAATIQ010000039">
    <property type="protein sequence ID" value="KAF4395703.1"/>
    <property type="molecule type" value="Genomic_DNA"/>
</dbReference>
<keyword evidence="6" id="KW-0804">Transcription</keyword>
<evidence type="ECO:0000256" key="10">
    <source>
        <dbReference type="RuleBase" id="RU000682"/>
    </source>
</evidence>
<keyword evidence="15" id="KW-1185">Reference proteome</keyword>
<dbReference type="Proteomes" id="UP000583929">
    <property type="component" value="Unassembled WGS sequence"/>
</dbReference>
<proteinExistence type="inferred from homology"/>
<evidence type="ECO:0000313" key="13">
    <source>
        <dbReference type="EMBL" id="KAF4395703.1"/>
    </source>
</evidence>
<dbReference type="Proteomes" id="UP000525078">
    <property type="component" value="Unassembled WGS sequence"/>
</dbReference>
<keyword evidence="7 9" id="KW-0539">Nucleus</keyword>
<dbReference type="EMBL" id="JAATIP010000043">
    <property type="protein sequence ID" value="KAF4386127.1"/>
    <property type="molecule type" value="Genomic_DNA"/>
</dbReference>
<dbReference type="FunFam" id="1.10.10.60:FF:000118">
    <property type="entry name" value="WUSCHEL-related homeobox 11"/>
    <property type="match status" value="1"/>
</dbReference>
<evidence type="ECO:0000256" key="4">
    <source>
        <dbReference type="ARBA" id="ARBA00023125"/>
    </source>
</evidence>
<evidence type="ECO:0000256" key="1">
    <source>
        <dbReference type="ARBA" id="ARBA00004123"/>
    </source>
</evidence>
<gene>
    <name evidence="12" type="ORF">F8388_016379</name>
    <name evidence="13" type="ORF">G4B88_013477</name>
</gene>
<dbReference type="GO" id="GO:0003677">
    <property type="term" value="F:DNA binding"/>
    <property type="evidence" value="ECO:0007669"/>
    <property type="project" value="UniProtKB-UniRule"/>
</dbReference>